<protein>
    <submittedName>
        <fullName evidence="4">Short chain dehydrogenase</fullName>
    </submittedName>
</protein>
<evidence type="ECO:0000313" key="5">
    <source>
        <dbReference type="Proteomes" id="UP001174691"/>
    </source>
</evidence>
<feature type="region of interest" description="Disordered" evidence="3">
    <location>
        <begin position="116"/>
        <end position="135"/>
    </location>
</feature>
<dbReference type="PRINTS" id="PR00081">
    <property type="entry name" value="GDHRDH"/>
</dbReference>
<reference evidence="4" key="1">
    <citation type="submission" date="2022-07" db="EMBL/GenBank/DDBJ databases">
        <title>Fungi with potential for degradation of polypropylene.</title>
        <authorList>
            <person name="Gostincar C."/>
        </authorList>
    </citation>
    <scope>NUCLEOTIDE SEQUENCE</scope>
    <source>
        <strain evidence="4">EXF-13287</strain>
    </source>
</reference>
<gene>
    <name evidence="4" type="ORF">NKR19_g5990</name>
</gene>
<organism evidence="4 5">
    <name type="scientific">Coniochaeta hoffmannii</name>
    <dbReference type="NCBI Taxonomy" id="91930"/>
    <lineage>
        <taxon>Eukaryota</taxon>
        <taxon>Fungi</taxon>
        <taxon>Dikarya</taxon>
        <taxon>Ascomycota</taxon>
        <taxon>Pezizomycotina</taxon>
        <taxon>Sordariomycetes</taxon>
        <taxon>Sordariomycetidae</taxon>
        <taxon>Coniochaetales</taxon>
        <taxon>Coniochaetaceae</taxon>
        <taxon>Coniochaeta</taxon>
    </lineage>
</organism>
<dbReference type="GO" id="GO:0016616">
    <property type="term" value="F:oxidoreductase activity, acting on the CH-OH group of donors, NAD or NADP as acceptor"/>
    <property type="evidence" value="ECO:0007669"/>
    <property type="project" value="TreeGrafter"/>
</dbReference>
<keyword evidence="2" id="KW-0560">Oxidoreductase</keyword>
<dbReference type="Pfam" id="PF00106">
    <property type="entry name" value="adh_short"/>
    <property type="match status" value="1"/>
</dbReference>
<evidence type="ECO:0000256" key="3">
    <source>
        <dbReference type="SAM" id="MobiDB-lite"/>
    </source>
</evidence>
<dbReference type="PANTHER" id="PTHR44229">
    <property type="entry name" value="15-HYDROXYPROSTAGLANDIN DEHYDROGENASE [NAD(+)]"/>
    <property type="match status" value="1"/>
</dbReference>
<feature type="compositionally biased region" description="Polar residues" evidence="3">
    <location>
        <begin position="119"/>
        <end position="128"/>
    </location>
</feature>
<evidence type="ECO:0000313" key="4">
    <source>
        <dbReference type="EMBL" id="KAJ9148201.1"/>
    </source>
</evidence>
<evidence type="ECO:0000256" key="2">
    <source>
        <dbReference type="ARBA" id="ARBA00023002"/>
    </source>
</evidence>
<comment type="caution">
    <text evidence="4">The sequence shown here is derived from an EMBL/GenBank/DDBJ whole genome shotgun (WGS) entry which is preliminary data.</text>
</comment>
<proteinExistence type="inferred from homology"/>
<dbReference type="GO" id="GO:0005737">
    <property type="term" value="C:cytoplasm"/>
    <property type="evidence" value="ECO:0007669"/>
    <property type="project" value="TreeGrafter"/>
</dbReference>
<dbReference type="Proteomes" id="UP001174691">
    <property type="component" value="Unassembled WGS sequence"/>
</dbReference>
<comment type="similarity">
    <text evidence="1">Belongs to the short-chain dehydrogenases/reductases (SDR) family.</text>
</comment>
<dbReference type="SUPFAM" id="SSF51735">
    <property type="entry name" value="NAD(P)-binding Rossmann-fold domains"/>
    <property type="match status" value="1"/>
</dbReference>
<dbReference type="EMBL" id="JANBVN010000087">
    <property type="protein sequence ID" value="KAJ9148201.1"/>
    <property type="molecule type" value="Genomic_DNA"/>
</dbReference>
<dbReference type="InterPro" id="IPR036291">
    <property type="entry name" value="NAD(P)-bd_dom_sf"/>
</dbReference>
<dbReference type="Gene3D" id="3.40.50.720">
    <property type="entry name" value="NAD(P)-binding Rossmann-like Domain"/>
    <property type="match status" value="1"/>
</dbReference>
<dbReference type="InterPro" id="IPR002347">
    <property type="entry name" value="SDR_fam"/>
</dbReference>
<accession>A0AA38VR87</accession>
<dbReference type="AlphaFoldDB" id="A0AA38VR87"/>
<name>A0AA38VR87_9PEZI</name>
<keyword evidence="5" id="KW-1185">Reference proteome</keyword>
<evidence type="ECO:0000256" key="1">
    <source>
        <dbReference type="ARBA" id="ARBA00006484"/>
    </source>
</evidence>
<dbReference type="PANTHER" id="PTHR44229:SF4">
    <property type="entry name" value="15-HYDROXYPROSTAGLANDIN DEHYDROGENASE [NAD(+)]"/>
    <property type="match status" value="1"/>
</dbReference>
<sequence length="313" mass="33379">MGSTANTPLSVTGKYAVITGAGSGINLAFARLLLSKGCSVVIGDLALRPEAEALISQYPHPPSAGKPSALFHRTNVTSWKDLSSLWETTVSTFPSVDIVVPGAGIFEPRWSDFWKPPRSATNPDTPSTDGPADVDPVGTYATIEVNLTHPIRLSQLAIGHWTTTKTKGTLLHVSSCAGHAYSIGTPLYYASKHGLHGFVRSLGGLRAEVGIRVCAVAPGAVTTPLWSGDPDKRGMRAAEDKFIEPEEIADAMLELCEREEYGDGTILEALKGKRRVVPLYGLAPPTGEGLSITGFEEMQRGIYARLKGEGLRV</sequence>